<name>A0A0G0MCW1_9BACT</name>
<evidence type="ECO:0000259" key="1">
    <source>
        <dbReference type="Pfam" id="PF00561"/>
    </source>
</evidence>
<accession>A0A0G0MCW1</accession>
<dbReference type="Gene3D" id="3.40.50.1820">
    <property type="entry name" value="alpha/beta hydrolase"/>
    <property type="match status" value="1"/>
</dbReference>
<dbReference type="AlphaFoldDB" id="A0A0G0MCW1"/>
<evidence type="ECO:0000313" key="3">
    <source>
        <dbReference type="Proteomes" id="UP000033881"/>
    </source>
</evidence>
<organism evidence="2 3">
    <name type="scientific">Candidatus Woesebacteria bacterium GW2011_GWB1_39_12</name>
    <dbReference type="NCBI Taxonomy" id="1618574"/>
    <lineage>
        <taxon>Bacteria</taxon>
        <taxon>Candidatus Woeseibacteriota</taxon>
    </lineage>
</organism>
<protein>
    <recommendedName>
        <fullName evidence="1">AB hydrolase-1 domain-containing protein</fullName>
    </recommendedName>
</protein>
<reference evidence="2 3" key="1">
    <citation type="journal article" date="2015" name="Nature">
        <title>rRNA introns, odd ribosomes, and small enigmatic genomes across a large radiation of phyla.</title>
        <authorList>
            <person name="Brown C.T."/>
            <person name="Hug L.A."/>
            <person name="Thomas B.C."/>
            <person name="Sharon I."/>
            <person name="Castelle C.J."/>
            <person name="Singh A."/>
            <person name="Wilkins M.J."/>
            <person name="Williams K.H."/>
            <person name="Banfield J.F."/>
        </authorList>
    </citation>
    <scope>NUCLEOTIDE SEQUENCE [LARGE SCALE GENOMIC DNA]</scope>
</reference>
<gene>
    <name evidence="2" type="ORF">UT24_C0007G0005</name>
</gene>
<dbReference type="SUPFAM" id="SSF53474">
    <property type="entry name" value="alpha/beta-Hydrolases"/>
    <property type="match status" value="1"/>
</dbReference>
<dbReference type="Pfam" id="PF00561">
    <property type="entry name" value="Abhydrolase_1"/>
    <property type="match status" value="1"/>
</dbReference>
<dbReference type="InterPro" id="IPR000073">
    <property type="entry name" value="AB_hydrolase_1"/>
</dbReference>
<feature type="domain" description="AB hydrolase-1" evidence="1">
    <location>
        <begin position="6"/>
        <end position="234"/>
    </location>
</feature>
<comment type="caution">
    <text evidence="2">The sequence shown here is derived from an EMBL/GenBank/DDBJ whole genome shotgun (WGS) entry which is preliminary data.</text>
</comment>
<dbReference type="STRING" id="1618574.UT24_C0007G0005"/>
<dbReference type="EMBL" id="LBWB01000007">
    <property type="protein sequence ID" value="KKR01043.1"/>
    <property type="molecule type" value="Genomic_DNA"/>
</dbReference>
<dbReference type="InterPro" id="IPR029058">
    <property type="entry name" value="AB_hydrolase_fold"/>
</dbReference>
<dbReference type="Proteomes" id="UP000033881">
    <property type="component" value="Unassembled WGS sequence"/>
</dbReference>
<evidence type="ECO:0000313" key="2">
    <source>
        <dbReference type="EMBL" id="KKR01043.1"/>
    </source>
</evidence>
<sequence length="245" mass="28204">MQKVALILHGWPQTSMNQHILGKFFKKNKYILLTPNLFDEDWGKDLKDIVENINTKLGVKNLDVIVGISMGGLVLPSLAEKHPRAKLIFISTAPYFKPDLFIMRVLANLTILSFIQKLFVLIAKISGKGFIEFVYRKLNPFDGNQKHRKAYEEDLKRNLKEISRYPFSKHVQMLALCSKIDNTKILRTLKNKCIIFGGRGDKLMPYALVKELSKLLPNSKLIITSGLHFNSFEKKNLRDLKVYLK</sequence>
<proteinExistence type="predicted"/>